<proteinExistence type="predicted"/>
<dbReference type="Gene3D" id="3.30.70.100">
    <property type="match status" value="1"/>
</dbReference>
<keyword evidence="2" id="KW-0560">Oxidoreductase</keyword>
<dbReference type="InterPro" id="IPR050744">
    <property type="entry name" value="AI-2_Isomerase_LsrG"/>
</dbReference>
<dbReference type="SUPFAM" id="SSF54909">
    <property type="entry name" value="Dimeric alpha+beta barrel"/>
    <property type="match status" value="1"/>
</dbReference>
<dbReference type="Proteomes" id="UP000642673">
    <property type="component" value="Unassembled WGS sequence"/>
</dbReference>
<evidence type="ECO:0000259" key="1">
    <source>
        <dbReference type="PROSITE" id="PS51725"/>
    </source>
</evidence>
<keyword evidence="3" id="KW-1185">Reference proteome</keyword>
<dbReference type="PANTHER" id="PTHR33336:SF1">
    <property type="entry name" value="(4S)-4-HYDROXY-5-PHOSPHONOOXYPENTANE-2,3-DIONE ISOMERASE"/>
    <property type="match status" value="1"/>
</dbReference>
<reference evidence="3" key="1">
    <citation type="journal article" date="2019" name="Int. J. Syst. Evol. Microbiol.">
        <title>The Global Catalogue of Microorganisms (GCM) 10K type strain sequencing project: providing services to taxonomists for standard genome sequencing and annotation.</title>
        <authorList>
            <consortium name="The Broad Institute Genomics Platform"/>
            <consortium name="The Broad Institute Genome Sequencing Center for Infectious Disease"/>
            <person name="Wu L."/>
            <person name="Ma J."/>
        </authorList>
    </citation>
    <scope>NUCLEOTIDE SEQUENCE [LARGE SCALE GENOMIC DNA]</scope>
    <source>
        <strain evidence="3">JCM 4738</strain>
    </source>
</reference>
<dbReference type="RefSeq" id="WP_190186722.1">
    <property type="nucleotide sequence ID" value="NZ_BMVP01000013.1"/>
</dbReference>
<feature type="domain" description="ABM" evidence="1">
    <location>
        <begin position="2"/>
        <end position="96"/>
    </location>
</feature>
<evidence type="ECO:0000313" key="3">
    <source>
        <dbReference type="Proteomes" id="UP000642673"/>
    </source>
</evidence>
<organism evidence="2 3">
    <name type="scientific">Streptomyces cirratus</name>
    <dbReference type="NCBI Taxonomy" id="68187"/>
    <lineage>
        <taxon>Bacteria</taxon>
        <taxon>Bacillati</taxon>
        <taxon>Actinomycetota</taxon>
        <taxon>Actinomycetes</taxon>
        <taxon>Kitasatosporales</taxon>
        <taxon>Streptomycetaceae</taxon>
        <taxon>Streptomyces</taxon>
    </lineage>
</organism>
<keyword evidence="2" id="KW-0503">Monooxygenase</keyword>
<dbReference type="Pfam" id="PF03992">
    <property type="entry name" value="ABM"/>
    <property type="match status" value="1"/>
</dbReference>
<dbReference type="EMBL" id="BMVP01000013">
    <property type="protein sequence ID" value="GHB75766.1"/>
    <property type="molecule type" value="Genomic_DNA"/>
</dbReference>
<dbReference type="PANTHER" id="PTHR33336">
    <property type="entry name" value="QUINOL MONOOXYGENASE YGIN-RELATED"/>
    <property type="match status" value="1"/>
</dbReference>
<protein>
    <submittedName>
        <fullName evidence="2">Antibiotic biosynthesis monooxygenase</fullName>
    </submittedName>
</protein>
<accession>A0ABQ3F1Y3</accession>
<gene>
    <name evidence="2" type="ORF">GCM10010347_52790</name>
</gene>
<name>A0ABQ3F1Y3_9ACTN</name>
<dbReference type="GO" id="GO:0004497">
    <property type="term" value="F:monooxygenase activity"/>
    <property type="evidence" value="ECO:0007669"/>
    <property type="project" value="UniProtKB-KW"/>
</dbReference>
<dbReference type="InterPro" id="IPR007138">
    <property type="entry name" value="ABM_dom"/>
</dbReference>
<sequence>MYHVAVAFDVQPEHHEEFIAASHADARDSAVDEPFTQRFELVVDENDPNRFYLDEVYDDAASFDKHMAGPHFARFFERIGHIAEGPTWLIRGTRIIDPTST</sequence>
<evidence type="ECO:0000313" key="2">
    <source>
        <dbReference type="EMBL" id="GHB75766.1"/>
    </source>
</evidence>
<comment type="caution">
    <text evidence="2">The sequence shown here is derived from an EMBL/GenBank/DDBJ whole genome shotgun (WGS) entry which is preliminary data.</text>
</comment>
<dbReference type="InterPro" id="IPR011008">
    <property type="entry name" value="Dimeric_a/b-barrel"/>
</dbReference>
<dbReference type="PROSITE" id="PS51725">
    <property type="entry name" value="ABM"/>
    <property type="match status" value="1"/>
</dbReference>